<dbReference type="Gene3D" id="3.40.50.720">
    <property type="entry name" value="NAD(P)-binding Rossmann-like Domain"/>
    <property type="match status" value="1"/>
</dbReference>
<proteinExistence type="inferred from homology"/>
<reference evidence="3 4" key="1">
    <citation type="journal article" name="Front. Microbiol.">
        <title>Sugar Metabolism of the First Thermophilic Planctomycete Thermogutta terrifontis: Comparative Genomic and Transcriptomic Approaches.</title>
        <authorList>
            <person name="Elcheninov A.G."/>
            <person name="Menzel P."/>
            <person name="Gudbergsdottir S.R."/>
            <person name="Slesarev A.I."/>
            <person name="Kadnikov V.V."/>
            <person name="Krogh A."/>
            <person name="Bonch-Osmolovskaya E.A."/>
            <person name="Peng X."/>
            <person name="Kublanov I.V."/>
        </authorList>
    </citation>
    <scope>NUCLEOTIDE SEQUENCE [LARGE SCALE GENOMIC DNA]</scope>
    <source>
        <strain evidence="3 4">R1</strain>
    </source>
</reference>
<dbReference type="KEGG" id="ttf:THTE_3576"/>
<evidence type="ECO:0000313" key="3">
    <source>
        <dbReference type="EMBL" id="ASV76177.1"/>
    </source>
</evidence>
<dbReference type="AlphaFoldDB" id="A0A286RJP2"/>
<dbReference type="Proteomes" id="UP000215086">
    <property type="component" value="Chromosome"/>
</dbReference>
<evidence type="ECO:0000259" key="2">
    <source>
        <dbReference type="Pfam" id="PF01370"/>
    </source>
</evidence>
<feature type="domain" description="NAD-dependent epimerase/dehydratase" evidence="2">
    <location>
        <begin position="5"/>
        <end position="247"/>
    </location>
</feature>
<dbReference type="Pfam" id="PF01370">
    <property type="entry name" value="Epimerase"/>
    <property type="match status" value="1"/>
</dbReference>
<dbReference type="PANTHER" id="PTHR43000">
    <property type="entry name" value="DTDP-D-GLUCOSE 4,6-DEHYDRATASE-RELATED"/>
    <property type="match status" value="1"/>
</dbReference>
<keyword evidence="3" id="KW-0413">Isomerase</keyword>
<evidence type="ECO:0000313" key="4">
    <source>
        <dbReference type="Proteomes" id="UP000215086"/>
    </source>
</evidence>
<accession>A0A286RJP2</accession>
<dbReference type="EC" id="5.1.3.2" evidence="3"/>
<keyword evidence="4" id="KW-1185">Reference proteome</keyword>
<organism evidence="3 4">
    <name type="scientific">Thermogutta terrifontis</name>
    <dbReference type="NCBI Taxonomy" id="1331910"/>
    <lineage>
        <taxon>Bacteria</taxon>
        <taxon>Pseudomonadati</taxon>
        <taxon>Planctomycetota</taxon>
        <taxon>Planctomycetia</taxon>
        <taxon>Pirellulales</taxon>
        <taxon>Thermoguttaceae</taxon>
        <taxon>Thermogutta</taxon>
    </lineage>
</organism>
<name>A0A286RJP2_9BACT</name>
<dbReference type="GO" id="GO:0003978">
    <property type="term" value="F:UDP-glucose 4-epimerase activity"/>
    <property type="evidence" value="ECO:0007669"/>
    <property type="project" value="UniProtKB-EC"/>
</dbReference>
<dbReference type="Gene3D" id="3.90.25.10">
    <property type="entry name" value="UDP-galactose 4-epimerase, domain 1"/>
    <property type="match status" value="1"/>
</dbReference>
<dbReference type="OrthoDB" id="258549at2"/>
<dbReference type="InterPro" id="IPR036291">
    <property type="entry name" value="NAD(P)-bd_dom_sf"/>
</dbReference>
<dbReference type="RefSeq" id="WP_157732116.1">
    <property type="nucleotide sequence ID" value="NZ_CP018477.1"/>
</dbReference>
<dbReference type="SUPFAM" id="SSF51735">
    <property type="entry name" value="NAD(P)-binding Rossmann-fold domains"/>
    <property type="match status" value="1"/>
</dbReference>
<dbReference type="InterPro" id="IPR001509">
    <property type="entry name" value="Epimerase_deHydtase"/>
</dbReference>
<gene>
    <name evidence="3" type="ORF">THTE_3576</name>
</gene>
<dbReference type="EMBL" id="CP018477">
    <property type="protein sequence ID" value="ASV76177.1"/>
    <property type="molecule type" value="Genomic_DNA"/>
</dbReference>
<protein>
    <submittedName>
        <fullName evidence="3">UDP-glucose 4-epimerase</fullName>
        <ecNumber evidence="3">5.1.3.2</ecNumber>
    </submittedName>
</protein>
<evidence type="ECO:0000256" key="1">
    <source>
        <dbReference type="ARBA" id="ARBA00007637"/>
    </source>
</evidence>
<comment type="similarity">
    <text evidence="1">Belongs to the NAD(P)-dependent epimerase/dehydratase family.</text>
</comment>
<sequence>MAERALITGITGFVGRHLCQYLRCQGDEVAGIANTWPEGSAFWGQLPESRNLLIWDLANSSGPPRGVVDFLVTFRPTVIYHLAAISVPEMCGNSEPTDVAWAVNVEGTRRLVELALCLSEVPRVIFASTSHVYCVPQDGITFVDETYPVQPRNPYGQTKLAAEEILLEAYHSQKLPVIIARAFPHTGPGQSEKMMLPAWAAQFARGDSPVKIHTLQAVIDLCDVRDVVRAYRLLAERGQPGEIYLVGSGVPRTSGEVFRILQGLADPARPVIEIRPGLKYDPIARIDKLAQTTGWKPETPLEITVNDTYQWWLTHYKRNSSVKH</sequence>